<proteinExistence type="predicted"/>
<evidence type="ECO:0000313" key="2">
    <source>
        <dbReference type="EMBL" id="KAB0571069.1"/>
    </source>
</evidence>
<reference evidence="2" key="1">
    <citation type="submission" date="2019-09" db="EMBL/GenBank/DDBJ databases">
        <title>Draft genome sequences of 48 bacterial type strains from the CCUG.</title>
        <authorList>
            <person name="Tunovic T."/>
            <person name="Pineiro-Iglesias B."/>
            <person name="Unosson C."/>
            <person name="Inganas E."/>
            <person name="Ohlen M."/>
            <person name="Cardew S."/>
            <person name="Jensie-Markopoulos S."/>
            <person name="Salva-Serra F."/>
            <person name="Jaen-Luchoro D."/>
            <person name="Karlsson R."/>
            <person name="Svensson-Stadler L."/>
            <person name="Chun J."/>
            <person name="Moore E."/>
        </authorList>
    </citation>
    <scope>NUCLEOTIDE SEQUENCE</scope>
    <source>
        <strain evidence="2">CCUG 50899</strain>
    </source>
</reference>
<dbReference type="InterPro" id="IPR016071">
    <property type="entry name" value="Staphylococal_nuclease_OB-fold"/>
</dbReference>
<dbReference type="Gene3D" id="2.40.50.90">
    <property type="match status" value="1"/>
</dbReference>
<accession>A0A643EYS5</accession>
<name>A0A643EYS5_9HYPH</name>
<dbReference type="PROSITE" id="PS50830">
    <property type="entry name" value="TNASE_3"/>
    <property type="match status" value="1"/>
</dbReference>
<dbReference type="InterPro" id="IPR035437">
    <property type="entry name" value="SNase_OB-fold_sf"/>
</dbReference>
<dbReference type="EMBL" id="VZPE01000005">
    <property type="protein sequence ID" value="KAB0571069.1"/>
    <property type="molecule type" value="Genomic_DNA"/>
</dbReference>
<sequence length="239" mass="26322">MLSVFLAALVSVYPVPDKRAAQLSPTEIACSGCGCRGGPGWRVHSTGKCASHKTLAKECGSPPNDTLCTFENAGRFGARSSLPPAATGLLAVPANVSEPEREIIGTASVIDADTIEIHGQRIRLFGIDAPEGRQTCRDTEDKEYRCGQIGANALDEYIQMSQPIRCQKKDTDRYGRMVATCETAKGEDIAAWLVRSGHALDWPRYSQGRYREDQRFADQEGIGIWQGQFIEPWEWRSSR</sequence>
<dbReference type="SUPFAM" id="SSF50199">
    <property type="entry name" value="Staphylococcal nuclease"/>
    <property type="match status" value="1"/>
</dbReference>
<dbReference type="Pfam" id="PF00565">
    <property type="entry name" value="SNase"/>
    <property type="match status" value="1"/>
</dbReference>
<dbReference type="PANTHER" id="PTHR12302:SF26">
    <property type="entry name" value="BLR1266 PROTEIN"/>
    <property type="match status" value="1"/>
</dbReference>
<dbReference type="SMART" id="SM00318">
    <property type="entry name" value="SNc"/>
    <property type="match status" value="1"/>
</dbReference>
<dbReference type="RefSeq" id="WP_128093763.1">
    <property type="nucleotide sequence ID" value="NZ_JBHEEN010000005.1"/>
</dbReference>
<gene>
    <name evidence="2" type="ORF">F7Q93_13975</name>
</gene>
<protein>
    <submittedName>
        <fullName evidence="2">Thermonuclease family protein</fullName>
    </submittedName>
</protein>
<dbReference type="PANTHER" id="PTHR12302">
    <property type="entry name" value="EBNA2 BINDING PROTEIN P100"/>
    <property type="match status" value="1"/>
</dbReference>
<comment type="caution">
    <text evidence="2">The sequence shown here is derived from an EMBL/GenBank/DDBJ whole genome shotgun (WGS) entry which is preliminary data.</text>
</comment>
<evidence type="ECO:0000259" key="1">
    <source>
        <dbReference type="PROSITE" id="PS50830"/>
    </source>
</evidence>
<feature type="domain" description="TNase-like" evidence="1">
    <location>
        <begin position="100"/>
        <end position="227"/>
    </location>
</feature>
<organism evidence="2">
    <name type="scientific">Brucella pituitosa</name>
    <dbReference type="NCBI Taxonomy" id="571256"/>
    <lineage>
        <taxon>Bacteria</taxon>
        <taxon>Pseudomonadati</taxon>
        <taxon>Pseudomonadota</taxon>
        <taxon>Alphaproteobacteria</taxon>
        <taxon>Hyphomicrobiales</taxon>
        <taxon>Brucellaceae</taxon>
        <taxon>Brucella/Ochrobactrum group</taxon>
        <taxon>Brucella</taxon>
    </lineage>
</organism>
<dbReference type="AlphaFoldDB" id="A0A643EYS5"/>